<dbReference type="AlphaFoldDB" id="A0A1T4VW73"/>
<dbReference type="GO" id="GO:0046872">
    <property type="term" value="F:metal ion binding"/>
    <property type="evidence" value="ECO:0007669"/>
    <property type="project" value="UniProtKB-KW"/>
</dbReference>
<dbReference type="EMBL" id="FUYB01000002">
    <property type="protein sequence ID" value="SKA69252.1"/>
    <property type="molecule type" value="Genomic_DNA"/>
</dbReference>
<dbReference type="Gene3D" id="3.90.1590.10">
    <property type="entry name" value="glutathione-dependent formaldehyde- activating enzyme (gfa)"/>
    <property type="match status" value="1"/>
</dbReference>
<keyword evidence="3" id="KW-0862">Zinc</keyword>
<protein>
    <submittedName>
        <fullName evidence="6">Uncharacterized conserved protein</fullName>
    </submittedName>
</protein>
<dbReference type="STRING" id="92487.SAMN02745130_00411"/>
<evidence type="ECO:0000256" key="4">
    <source>
        <dbReference type="ARBA" id="ARBA00023239"/>
    </source>
</evidence>
<evidence type="ECO:0000256" key="1">
    <source>
        <dbReference type="ARBA" id="ARBA00005495"/>
    </source>
</evidence>
<keyword evidence="7" id="KW-1185">Reference proteome</keyword>
<reference evidence="7" key="1">
    <citation type="submission" date="2017-02" db="EMBL/GenBank/DDBJ databases">
        <authorList>
            <person name="Varghese N."/>
            <person name="Submissions S."/>
        </authorList>
    </citation>
    <scope>NUCLEOTIDE SEQUENCE [LARGE SCALE GENOMIC DNA]</scope>
    <source>
        <strain evidence="7">ATCC 49788</strain>
    </source>
</reference>
<dbReference type="Pfam" id="PF04828">
    <property type="entry name" value="GFA"/>
    <property type="match status" value="1"/>
</dbReference>
<dbReference type="PANTHER" id="PTHR33337">
    <property type="entry name" value="GFA DOMAIN-CONTAINING PROTEIN"/>
    <property type="match status" value="1"/>
</dbReference>
<keyword evidence="2" id="KW-0479">Metal-binding</keyword>
<organism evidence="6 7">
    <name type="scientific">Thiothrix eikelboomii</name>
    <dbReference type="NCBI Taxonomy" id="92487"/>
    <lineage>
        <taxon>Bacteria</taxon>
        <taxon>Pseudomonadati</taxon>
        <taxon>Pseudomonadota</taxon>
        <taxon>Gammaproteobacteria</taxon>
        <taxon>Thiotrichales</taxon>
        <taxon>Thiotrichaceae</taxon>
        <taxon>Thiothrix</taxon>
    </lineage>
</organism>
<evidence type="ECO:0000256" key="3">
    <source>
        <dbReference type="ARBA" id="ARBA00022833"/>
    </source>
</evidence>
<dbReference type="PANTHER" id="PTHR33337:SF40">
    <property type="entry name" value="CENP-V_GFA DOMAIN-CONTAINING PROTEIN-RELATED"/>
    <property type="match status" value="1"/>
</dbReference>
<name>A0A1T4VW73_9GAMM</name>
<evidence type="ECO:0000313" key="6">
    <source>
        <dbReference type="EMBL" id="SKA69252.1"/>
    </source>
</evidence>
<accession>A0A1T4VW73</accession>
<sequence>MTEIKQAITGGCVCGAVRYQVNGALRPVIACHCEQCRRFSGHFVAATATRKVYFQLLKAEGLKWYSYQPGLRQGFCQVCGSSLFFEDEQGERLSIAAGSLDQPQGLKLAAHIFAAEAGDYYQLDATLPISQDGEHSVQLPL</sequence>
<evidence type="ECO:0000256" key="2">
    <source>
        <dbReference type="ARBA" id="ARBA00022723"/>
    </source>
</evidence>
<dbReference type="GO" id="GO:0016846">
    <property type="term" value="F:carbon-sulfur lyase activity"/>
    <property type="evidence" value="ECO:0007669"/>
    <property type="project" value="InterPro"/>
</dbReference>
<dbReference type="InterPro" id="IPR006913">
    <property type="entry name" value="CENP-V/GFA"/>
</dbReference>
<comment type="similarity">
    <text evidence="1">Belongs to the Gfa family.</text>
</comment>
<keyword evidence="4" id="KW-0456">Lyase</keyword>
<evidence type="ECO:0000259" key="5">
    <source>
        <dbReference type="PROSITE" id="PS51891"/>
    </source>
</evidence>
<dbReference type="OrthoDB" id="4188830at2"/>
<dbReference type="InterPro" id="IPR011057">
    <property type="entry name" value="Mss4-like_sf"/>
</dbReference>
<feature type="domain" description="CENP-V/GFA" evidence="5">
    <location>
        <begin position="8"/>
        <end position="122"/>
    </location>
</feature>
<dbReference type="Proteomes" id="UP000190460">
    <property type="component" value="Unassembled WGS sequence"/>
</dbReference>
<gene>
    <name evidence="6" type="ORF">SAMN02745130_00411</name>
</gene>
<dbReference type="SUPFAM" id="SSF51316">
    <property type="entry name" value="Mss4-like"/>
    <property type="match status" value="1"/>
</dbReference>
<proteinExistence type="inferred from homology"/>
<evidence type="ECO:0000313" key="7">
    <source>
        <dbReference type="Proteomes" id="UP000190460"/>
    </source>
</evidence>
<dbReference type="PROSITE" id="PS51891">
    <property type="entry name" value="CENP_V_GFA"/>
    <property type="match status" value="1"/>
</dbReference>
<dbReference type="RefSeq" id="WP_078920920.1">
    <property type="nucleotide sequence ID" value="NZ_FUYB01000002.1"/>
</dbReference>